<proteinExistence type="predicted"/>
<feature type="chain" id="PRO_5047057302" evidence="1">
    <location>
        <begin position="25"/>
        <end position="178"/>
    </location>
</feature>
<dbReference type="Pfam" id="PF16395">
    <property type="entry name" value="DUF5004"/>
    <property type="match status" value="1"/>
</dbReference>
<reference evidence="2 3" key="1">
    <citation type="submission" date="2021-03" db="EMBL/GenBank/DDBJ databases">
        <title>Gelidibacter sp. nov., isolated from costal sediment.</title>
        <authorList>
            <person name="Lun K.-Y."/>
        </authorList>
    </citation>
    <scope>NUCLEOTIDE SEQUENCE [LARGE SCALE GENOMIC DNA]</scope>
    <source>
        <strain evidence="2 3">DF109</strain>
    </source>
</reference>
<protein>
    <submittedName>
        <fullName evidence="2">DUF5004 domain-containing protein</fullName>
    </submittedName>
</protein>
<dbReference type="RefSeq" id="WP_208234184.1">
    <property type="nucleotide sequence ID" value="NZ_JAGEVG010000014.1"/>
</dbReference>
<accession>A0ABS3SUE6</accession>
<comment type="caution">
    <text evidence="2">The sequence shown here is derived from an EMBL/GenBank/DDBJ whole genome shotgun (WGS) entry which is preliminary data.</text>
</comment>
<evidence type="ECO:0000313" key="2">
    <source>
        <dbReference type="EMBL" id="MBO3099061.1"/>
    </source>
</evidence>
<gene>
    <name evidence="2" type="ORF">J4051_12330</name>
</gene>
<sequence length="178" mass="19810">MKKSILIIKSLFVIGALSIFSCNSDDGFDCPEALTGELSATEAEFSGTWKLVAMEADEAIDLTDDNTDNPITDVFAQYEACDRDLVYDFMNDRNLEFRQGYTADDCTNKLTFAGTWNLIGNDLTLVANCASQRITIETNAEGDQYSYDVTLQFRDVNGAQKTSKVKFTFEKTVDVQPV</sequence>
<dbReference type="EMBL" id="JAGEVG010000014">
    <property type="protein sequence ID" value="MBO3099061.1"/>
    <property type="molecule type" value="Genomic_DNA"/>
</dbReference>
<evidence type="ECO:0000313" key="3">
    <source>
        <dbReference type="Proteomes" id="UP000681315"/>
    </source>
</evidence>
<keyword evidence="1" id="KW-0732">Signal</keyword>
<dbReference type="InterPro" id="IPR032168">
    <property type="entry name" value="DUF5004"/>
</dbReference>
<dbReference type="Proteomes" id="UP000681315">
    <property type="component" value="Unassembled WGS sequence"/>
</dbReference>
<dbReference type="PROSITE" id="PS51257">
    <property type="entry name" value="PROKAR_LIPOPROTEIN"/>
    <property type="match status" value="1"/>
</dbReference>
<evidence type="ECO:0000256" key="1">
    <source>
        <dbReference type="SAM" id="SignalP"/>
    </source>
</evidence>
<keyword evidence="3" id="KW-1185">Reference proteome</keyword>
<organism evidence="2 3">
    <name type="scientific">Gelidibacter pelagius</name>
    <dbReference type="NCBI Taxonomy" id="2819985"/>
    <lineage>
        <taxon>Bacteria</taxon>
        <taxon>Pseudomonadati</taxon>
        <taxon>Bacteroidota</taxon>
        <taxon>Flavobacteriia</taxon>
        <taxon>Flavobacteriales</taxon>
        <taxon>Flavobacteriaceae</taxon>
        <taxon>Gelidibacter</taxon>
    </lineage>
</organism>
<name>A0ABS3SUE6_9FLAO</name>
<feature type="signal peptide" evidence="1">
    <location>
        <begin position="1"/>
        <end position="24"/>
    </location>
</feature>